<comment type="caution">
    <text evidence="2">The sequence shown here is derived from an EMBL/GenBank/DDBJ whole genome shotgun (WGS) entry which is preliminary data.</text>
</comment>
<accession>A0A917EM37</accession>
<reference evidence="2" key="2">
    <citation type="submission" date="2020-09" db="EMBL/GenBank/DDBJ databases">
        <authorList>
            <person name="Sun Q."/>
            <person name="Zhou Y."/>
        </authorList>
    </citation>
    <scope>NUCLEOTIDE SEQUENCE</scope>
    <source>
        <strain evidence="2">CGMCC 1.15388</strain>
    </source>
</reference>
<evidence type="ECO:0000256" key="1">
    <source>
        <dbReference type="SAM" id="MobiDB-lite"/>
    </source>
</evidence>
<protein>
    <recommendedName>
        <fullName evidence="4">Fibronectin type-III domain-containing protein</fullName>
    </recommendedName>
</protein>
<dbReference type="RefSeq" id="WP_188682360.1">
    <property type="nucleotide sequence ID" value="NZ_BMIS01000001.1"/>
</dbReference>
<keyword evidence="3" id="KW-1185">Reference proteome</keyword>
<reference evidence="2" key="1">
    <citation type="journal article" date="2014" name="Int. J. Syst. Evol. Microbiol.">
        <title>Complete genome sequence of Corynebacterium casei LMG S-19264T (=DSM 44701T), isolated from a smear-ripened cheese.</title>
        <authorList>
            <consortium name="US DOE Joint Genome Institute (JGI-PGF)"/>
            <person name="Walter F."/>
            <person name="Albersmeier A."/>
            <person name="Kalinowski J."/>
            <person name="Ruckert C."/>
        </authorList>
    </citation>
    <scope>NUCLEOTIDE SEQUENCE</scope>
    <source>
        <strain evidence="2">CGMCC 1.15388</strain>
    </source>
</reference>
<feature type="region of interest" description="Disordered" evidence="1">
    <location>
        <begin position="1"/>
        <end position="22"/>
    </location>
</feature>
<dbReference type="AlphaFoldDB" id="A0A917EM37"/>
<gene>
    <name evidence="2" type="ORF">GCM10011401_03990</name>
</gene>
<evidence type="ECO:0000313" key="3">
    <source>
        <dbReference type="Proteomes" id="UP000633136"/>
    </source>
</evidence>
<dbReference type="EMBL" id="BMIS01000001">
    <property type="protein sequence ID" value="GGE60325.1"/>
    <property type="molecule type" value="Genomic_DNA"/>
</dbReference>
<evidence type="ECO:0008006" key="4">
    <source>
        <dbReference type="Google" id="ProtNLM"/>
    </source>
</evidence>
<dbReference type="Proteomes" id="UP000633136">
    <property type="component" value="Unassembled WGS sequence"/>
</dbReference>
<evidence type="ECO:0000313" key="2">
    <source>
        <dbReference type="EMBL" id="GGE60325.1"/>
    </source>
</evidence>
<name>A0A917EM37_9MICC</name>
<proteinExistence type="predicted"/>
<organism evidence="2 3">
    <name type="scientific">Nesterenkonia cremea</name>
    <dbReference type="NCBI Taxonomy" id="1882340"/>
    <lineage>
        <taxon>Bacteria</taxon>
        <taxon>Bacillati</taxon>
        <taxon>Actinomycetota</taxon>
        <taxon>Actinomycetes</taxon>
        <taxon>Micrococcales</taxon>
        <taxon>Micrococcaceae</taxon>
        <taxon>Nesterenkonia</taxon>
    </lineage>
</organism>
<sequence length="146" mass="15087">MQASGAGAPTAEWTDADWSGGQSAVGSVQAGVVPTPTNVRCTGGGVLQNPTVHWDVPSAAVSPTGFRGEFYNRGLLGQRLGERVIQDPNVRSAQVNRSLLDVISNLLGGYYDVRITALGPGGWTSEVSSATTIRVGLLGGLVVYCA</sequence>